<dbReference type="OrthoDB" id="5111283at2"/>
<dbReference type="Proteomes" id="UP000319213">
    <property type="component" value="Unassembled WGS sequence"/>
</dbReference>
<dbReference type="InterPro" id="IPR000253">
    <property type="entry name" value="FHA_dom"/>
</dbReference>
<comment type="caution">
    <text evidence="4">The sequence shown here is derived from an EMBL/GenBank/DDBJ whole genome shotgun (WGS) entry which is preliminary data.</text>
</comment>
<dbReference type="Pfam" id="PF00498">
    <property type="entry name" value="FHA"/>
    <property type="match status" value="1"/>
</dbReference>
<sequence>MPICPSGHDSGSADYCDVCGLAITGGQAPATVAGPAHSAAVAGAPPAAAAPSPASGPAVPQGASGQEVCPEPGCGTPRAGRFCEVCGYDFATGTPGFGPVNTDFGPPPTSSPPGGYGPHTGGYPPPGYGPPPGAPYPPSGYGPPPGHAPYPGAPTPPGPGTAAPAPHGYGTAAHPGYGHPSGQPIGPHGAPPPGPGPATGMPPGAPPGAPYTGWHVVVAADRQYFDSVIAQGGPDAAKIVFPPYCPERVIPLVGGQVRIGRRSRSRGLHPEIDLSGPPEDPGVSHLHAILVAQPDGSWALVDPGSANGTKINDAPDPIATNVPVPLSDGDRIYVGAWTVIVLRKG</sequence>
<proteinExistence type="predicted"/>
<keyword evidence="1" id="KW-0597">Phosphoprotein</keyword>
<feature type="compositionally biased region" description="Low complexity" evidence="2">
    <location>
        <begin position="43"/>
        <end position="65"/>
    </location>
</feature>
<dbReference type="SMART" id="SM00240">
    <property type="entry name" value="FHA"/>
    <property type="match status" value="1"/>
</dbReference>
<evidence type="ECO:0000313" key="5">
    <source>
        <dbReference type="Proteomes" id="UP000319213"/>
    </source>
</evidence>
<feature type="compositionally biased region" description="Low complexity" evidence="2">
    <location>
        <begin position="160"/>
        <end position="188"/>
    </location>
</feature>
<dbReference type="Gene3D" id="2.60.200.20">
    <property type="match status" value="1"/>
</dbReference>
<name>A0A543J335_9ACTN</name>
<dbReference type="CDD" id="cd00060">
    <property type="entry name" value="FHA"/>
    <property type="match status" value="1"/>
</dbReference>
<accession>A0A543J335</accession>
<evidence type="ECO:0000256" key="2">
    <source>
        <dbReference type="SAM" id="MobiDB-lite"/>
    </source>
</evidence>
<organism evidence="4 5">
    <name type="scientific">Thermopolyspora flexuosa</name>
    <dbReference type="NCBI Taxonomy" id="103836"/>
    <lineage>
        <taxon>Bacteria</taxon>
        <taxon>Bacillati</taxon>
        <taxon>Actinomycetota</taxon>
        <taxon>Actinomycetes</taxon>
        <taxon>Streptosporangiales</taxon>
        <taxon>Streptosporangiaceae</taxon>
        <taxon>Thermopolyspora</taxon>
    </lineage>
</organism>
<keyword evidence="5" id="KW-1185">Reference proteome</keyword>
<feature type="domain" description="FHA" evidence="3">
    <location>
        <begin position="257"/>
        <end position="316"/>
    </location>
</feature>
<dbReference type="EMBL" id="VFPQ01000001">
    <property type="protein sequence ID" value="TQM77239.1"/>
    <property type="molecule type" value="Genomic_DNA"/>
</dbReference>
<evidence type="ECO:0000313" key="4">
    <source>
        <dbReference type="EMBL" id="TQM77239.1"/>
    </source>
</evidence>
<protein>
    <submittedName>
        <fullName evidence="4">PSer/pThr/pTyr-binding forkhead associated (FHA) protein</fullName>
    </submittedName>
</protein>
<feature type="region of interest" description="Disordered" evidence="2">
    <location>
        <begin position="43"/>
        <end position="67"/>
    </location>
</feature>
<feature type="region of interest" description="Disordered" evidence="2">
    <location>
        <begin position="98"/>
        <end position="207"/>
    </location>
</feature>
<dbReference type="InterPro" id="IPR008984">
    <property type="entry name" value="SMAD_FHA_dom_sf"/>
</dbReference>
<gene>
    <name evidence="4" type="ORF">FHX40_3996</name>
</gene>
<feature type="compositionally biased region" description="Pro residues" evidence="2">
    <location>
        <begin position="123"/>
        <end position="159"/>
    </location>
</feature>
<dbReference type="PROSITE" id="PS50006">
    <property type="entry name" value="FHA_DOMAIN"/>
    <property type="match status" value="1"/>
</dbReference>
<dbReference type="SUPFAM" id="SSF49879">
    <property type="entry name" value="SMAD/FHA domain"/>
    <property type="match status" value="1"/>
</dbReference>
<dbReference type="AlphaFoldDB" id="A0A543J335"/>
<dbReference type="RefSeq" id="WP_142261004.1">
    <property type="nucleotide sequence ID" value="NZ_BMPV01000002.1"/>
</dbReference>
<evidence type="ECO:0000259" key="3">
    <source>
        <dbReference type="PROSITE" id="PS50006"/>
    </source>
</evidence>
<evidence type="ECO:0000256" key="1">
    <source>
        <dbReference type="ARBA" id="ARBA00022553"/>
    </source>
</evidence>
<reference evidence="4 5" key="1">
    <citation type="submission" date="2019-06" db="EMBL/GenBank/DDBJ databases">
        <title>Sequencing the genomes of 1000 actinobacteria strains.</title>
        <authorList>
            <person name="Klenk H.-P."/>
        </authorList>
    </citation>
    <scope>NUCLEOTIDE SEQUENCE [LARGE SCALE GENOMIC DNA]</scope>
    <source>
        <strain evidence="4 5">DSM 43186</strain>
    </source>
</reference>